<reference evidence="10" key="1">
    <citation type="submission" date="2015-07" db="EMBL/GenBank/DDBJ databases">
        <title>Transcriptome Assembly of Anthurium amnicola.</title>
        <authorList>
            <person name="Suzuki J."/>
        </authorList>
    </citation>
    <scope>NUCLEOTIDE SEQUENCE</scope>
</reference>
<dbReference type="InterPro" id="IPR017871">
    <property type="entry name" value="ABC_transporter-like_CS"/>
</dbReference>
<feature type="transmembrane region" description="Helical" evidence="8">
    <location>
        <begin position="116"/>
        <end position="143"/>
    </location>
</feature>
<proteinExistence type="inferred from homology"/>
<accession>A0A1D1Y5J1</accession>
<dbReference type="GO" id="GO:0005778">
    <property type="term" value="C:peroxisomal membrane"/>
    <property type="evidence" value="ECO:0007669"/>
    <property type="project" value="TreeGrafter"/>
</dbReference>
<dbReference type="PROSITE" id="PS00211">
    <property type="entry name" value="ABC_TRANSPORTER_1"/>
    <property type="match status" value="1"/>
</dbReference>
<feature type="transmembrane region" description="Helical" evidence="8">
    <location>
        <begin position="76"/>
        <end position="96"/>
    </location>
</feature>
<dbReference type="SUPFAM" id="SSF52540">
    <property type="entry name" value="P-loop containing nucleoside triphosphate hydrolases"/>
    <property type="match status" value="1"/>
</dbReference>
<dbReference type="GO" id="GO:0006635">
    <property type="term" value="P:fatty acid beta-oxidation"/>
    <property type="evidence" value="ECO:0007669"/>
    <property type="project" value="TreeGrafter"/>
</dbReference>
<keyword evidence="2" id="KW-0813">Transport</keyword>
<dbReference type="InterPro" id="IPR011527">
    <property type="entry name" value="ABC1_TM_dom"/>
</dbReference>
<evidence type="ECO:0000313" key="10">
    <source>
        <dbReference type="EMBL" id="JAT49915.1"/>
    </source>
</evidence>
<dbReference type="Pfam" id="PF06472">
    <property type="entry name" value="ABC_membrane_2"/>
    <property type="match status" value="1"/>
</dbReference>
<dbReference type="AlphaFoldDB" id="A0A1D1Y5J1"/>
<dbReference type="GO" id="GO:0005524">
    <property type="term" value="F:ATP binding"/>
    <property type="evidence" value="ECO:0007669"/>
    <property type="project" value="UniProtKB-KW"/>
</dbReference>
<feature type="transmembrane region" description="Helical" evidence="8">
    <location>
        <begin position="225"/>
        <end position="250"/>
    </location>
</feature>
<feature type="domain" description="ABC transporter" evidence="9">
    <location>
        <begin position="414"/>
        <end position="645"/>
    </location>
</feature>
<keyword evidence="5 10" id="KW-0067">ATP-binding</keyword>
<dbReference type="Pfam" id="PF00005">
    <property type="entry name" value="ABC_tran"/>
    <property type="match status" value="1"/>
</dbReference>
<dbReference type="SUPFAM" id="SSF90123">
    <property type="entry name" value="ABC transporter transmembrane region"/>
    <property type="match status" value="1"/>
</dbReference>
<keyword evidence="3 8" id="KW-0812">Transmembrane</keyword>
<dbReference type="EMBL" id="GDJX01018021">
    <property type="protein sequence ID" value="JAT49915.1"/>
    <property type="molecule type" value="Transcribed_RNA"/>
</dbReference>
<evidence type="ECO:0000256" key="3">
    <source>
        <dbReference type="ARBA" id="ARBA00022692"/>
    </source>
</evidence>
<keyword evidence="4" id="KW-0547">Nucleotide-binding</keyword>
<dbReference type="Gene3D" id="3.40.50.300">
    <property type="entry name" value="P-loop containing nucleotide triphosphate hydrolases"/>
    <property type="match status" value="1"/>
</dbReference>
<evidence type="ECO:0000256" key="6">
    <source>
        <dbReference type="ARBA" id="ARBA00022989"/>
    </source>
</evidence>
<dbReference type="PANTHER" id="PTHR11384:SF59">
    <property type="entry name" value="LYSOSOMAL COBALAMIN TRANSPORTER ABCD4"/>
    <property type="match status" value="1"/>
</dbReference>
<dbReference type="SMART" id="SM00382">
    <property type="entry name" value="AAA"/>
    <property type="match status" value="1"/>
</dbReference>
<evidence type="ECO:0000259" key="9">
    <source>
        <dbReference type="PROSITE" id="PS50893"/>
    </source>
</evidence>
<dbReference type="CDD" id="cd03223">
    <property type="entry name" value="ABCD_peroxisomal_ALDP"/>
    <property type="match status" value="1"/>
</dbReference>
<dbReference type="InterPro" id="IPR027417">
    <property type="entry name" value="P-loop_NTPase"/>
</dbReference>
<evidence type="ECO:0000256" key="5">
    <source>
        <dbReference type="ARBA" id="ARBA00022840"/>
    </source>
</evidence>
<keyword evidence="7 8" id="KW-0472">Membrane</keyword>
<dbReference type="GO" id="GO:0140359">
    <property type="term" value="F:ABC-type transporter activity"/>
    <property type="evidence" value="ECO:0007669"/>
    <property type="project" value="InterPro"/>
</dbReference>
<evidence type="ECO:0000256" key="1">
    <source>
        <dbReference type="ARBA" id="ARBA00008575"/>
    </source>
</evidence>
<gene>
    <name evidence="10" type="primary">Abcd4_1</name>
    <name evidence="10" type="ORF">g.59757</name>
</gene>
<evidence type="ECO:0000256" key="4">
    <source>
        <dbReference type="ARBA" id="ARBA00022741"/>
    </source>
</evidence>
<evidence type="ECO:0000256" key="2">
    <source>
        <dbReference type="ARBA" id="ARBA00022448"/>
    </source>
</evidence>
<dbReference type="GO" id="GO:0005324">
    <property type="term" value="F:long-chain fatty acid transmembrane transporter activity"/>
    <property type="evidence" value="ECO:0007669"/>
    <property type="project" value="TreeGrafter"/>
</dbReference>
<keyword evidence="6 8" id="KW-1133">Transmembrane helix</keyword>
<dbReference type="GO" id="GO:0042760">
    <property type="term" value="P:very long-chain fatty acid catabolic process"/>
    <property type="evidence" value="ECO:0007669"/>
    <property type="project" value="TreeGrafter"/>
</dbReference>
<evidence type="ECO:0000256" key="8">
    <source>
        <dbReference type="SAM" id="Phobius"/>
    </source>
</evidence>
<dbReference type="GO" id="GO:0015910">
    <property type="term" value="P:long-chain fatty acid import into peroxisome"/>
    <property type="evidence" value="ECO:0007669"/>
    <property type="project" value="TreeGrafter"/>
</dbReference>
<dbReference type="InterPro" id="IPR003593">
    <property type="entry name" value="AAA+_ATPase"/>
</dbReference>
<organism evidence="10">
    <name type="scientific">Anthurium amnicola</name>
    <dbReference type="NCBI Taxonomy" id="1678845"/>
    <lineage>
        <taxon>Eukaryota</taxon>
        <taxon>Viridiplantae</taxon>
        <taxon>Streptophyta</taxon>
        <taxon>Embryophyta</taxon>
        <taxon>Tracheophyta</taxon>
        <taxon>Spermatophyta</taxon>
        <taxon>Magnoliopsida</taxon>
        <taxon>Liliopsida</taxon>
        <taxon>Araceae</taxon>
        <taxon>Pothoideae</taxon>
        <taxon>Potheae</taxon>
        <taxon>Anthurium</taxon>
    </lineage>
</organism>
<dbReference type="GO" id="GO:0007031">
    <property type="term" value="P:peroxisome organization"/>
    <property type="evidence" value="ECO:0007669"/>
    <property type="project" value="TreeGrafter"/>
</dbReference>
<sequence length="649" mass="74727">MSYEYIPIPIYDDDDEIIRYEEQRTPTKPIPLDIAEQNYIKNKNKSSFDKLFLRRFFRILRTLFSPANTEGNVIKIWLILVCTGLLNEVLVYFVGTMPSRFYTVLVGKDFNSFKPLMFYSIVIILCAGLGRSLVKFIGGLFAISTRKILTKNLHNKYLNSSNSSTFYRLLNFRTDVDNPDQRIAQDIENFSEKLRLICQDIIITPVLIIYYTYKTWILSGYLGPLLIYVYFIVGVIASRFLITPLVNLVFMKEFHEGNFRFLHARVRQFAEPIALSWGEKAELHHLDSFFNNVLNYQRRIVDRELPLEALTESFSYFGSIFSYLIIAIPVFVGDYDGIEKEKLSGMISMNAFLSLYLIYRFTKIVEQSTNISDLAGNTARIGQLLEVIEDINDNIDDNDVNYTFKEHHGAELSIEFDHVSFTSPLGTPLLSDFKFMIEQGKNVIIMGPNGSGKTSILRVMCGLWPKTKGQIIRPISNNQQKVLVYLPQTPYLVFGSLRDQITYPMINDKKMSLVSDEEIRSLLDRVNLTHIERIVETFDSQYGVEWDKMLSPGEQQKLAFARLFYWKPVFAALDEATSSLDSSTEKQFFEICKELSITTITVSHNKSLLQYHDKVLLLDGKGSYETSDIDIGGSENIERWIDGTLRPFS</sequence>
<name>A0A1D1Y5J1_9ARAE</name>
<dbReference type="InterPro" id="IPR003439">
    <property type="entry name" value="ABC_transporter-like_ATP-bd"/>
</dbReference>
<dbReference type="PANTHER" id="PTHR11384">
    <property type="entry name" value="ATP-BINDING CASSETTE, SUB-FAMILY D MEMBER"/>
    <property type="match status" value="1"/>
</dbReference>
<dbReference type="PROSITE" id="PS50893">
    <property type="entry name" value="ABC_TRANSPORTER_2"/>
    <property type="match status" value="1"/>
</dbReference>
<protein>
    <submittedName>
        <fullName evidence="10">ATP-binding cassette sub-family D member 4</fullName>
    </submittedName>
</protein>
<evidence type="ECO:0000256" key="7">
    <source>
        <dbReference type="ARBA" id="ARBA00023136"/>
    </source>
</evidence>
<dbReference type="Gene3D" id="1.20.1560.10">
    <property type="entry name" value="ABC transporter type 1, transmembrane domain"/>
    <property type="match status" value="1"/>
</dbReference>
<dbReference type="GO" id="GO:0016887">
    <property type="term" value="F:ATP hydrolysis activity"/>
    <property type="evidence" value="ECO:0007669"/>
    <property type="project" value="InterPro"/>
</dbReference>
<comment type="similarity">
    <text evidence="1">Belongs to the ABC transporter superfamily. ABCD family. Peroxisomal fatty acyl CoA transporter (TC 3.A.1.203) subfamily.</text>
</comment>
<dbReference type="InterPro" id="IPR050835">
    <property type="entry name" value="ABC_transporter_sub-D"/>
</dbReference>
<dbReference type="InterPro" id="IPR036640">
    <property type="entry name" value="ABC1_TM_sf"/>
</dbReference>